<accession>A0A813XE07</accession>
<dbReference type="GO" id="GO:0005886">
    <property type="term" value="C:plasma membrane"/>
    <property type="evidence" value="ECO:0007669"/>
    <property type="project" value="UniProtKB-SubCell"/>
</dbReference>
<dbReference type="InterPro" id="IPR050726">
    <property type="entry name" value="mGluR"/>
</dbReference>
<dbReference type="InterPro" id="IPR011500">
    <property type="entry name" value="GPCR_3_9-Cys_dom"/>
</dbReference>
<keyword evidence="4 11" id="KW-0812">Transmembrane</keyword>
<comment type="subcellular location">
    <subcellularLocation>
        <location evidence="1">Cell membrane</location>
        <topology evidence="1">Multi-pass membrane protein</topology>
    </subcellularLocation>
</comment>
<dbReference type="InterPro" id="IPR017979">
    <property type="entry name" value="GPCR_3_CS"/>
</dbReference>
<name>A0A813XE07_9BILA</name>
<feature type="transmembrane region" description="Helical" evidence="11">
    <location>
        <begin position="953"/>
        <end position="980"/>
    </location>
</feature>
<evidence type="ECO:0000256" key="2">
    <source>
        <dbReference type="ARBA" id="ARBA00007242"/>
    </source>
</evidence>
<dbReference type="Gene3D" id="3.10.100.10">
    <property type="entry name" value="Mannose-Binding Protein A, subunit A"/>
    <property type="match status" value="1"/>
</dbReference>
<evidence type="ECO:0000256" key="8">
    <source>
        <dbReference type="ARBA" id="ARBA00023170"/>
    </source>
</evidence>
<feature type="transmembrane region" description="Helical" evidence="11">
    <location>
        <begin position="925"/>
        <end position="947"/>
    </location>
</feature>
<dbReference type="PROSITE" id="PS50259">
    <property type="entry name" value="G_PROTEIN_RECEP_F3_4"/>
    <property type="match status" value="1"/>
</dbReference>
<protein>
    <recommendedName>
        <fullName evidence="13">G-protein coupled receptors family 3 profile domain-containing protein</fullName>
    </recommendedName>
</protein>
<evidence type="ECO:0000256" key="6">
    <source>
        <dbReference type="ARBA" id="ARBA00023040"/>
    </source>
</evidence>
<dbReference type="Pfam" id="PF01094">
    <property type="entry name" value="ANF_receptor"/>
    <property type="match status" value="2"/>
</dbReference>
<keyword evidence="10" id="KW-0807">Transducer</keyword>
<dbReference type="Pfam" id="PF00003">
    <property type="entry name" value="7tm_3"/>
    <property type="match status" value="1"/>
</dbReference>
<sequence>MFVKTLPLKLLILIYINSSEAFYGKRNRIIASGDLMIGVLLPVHQKPSITNFSDSSIINKRICGEIRDQYGIQRVEALLYLLDKINKNNTLLPGIKLGLEIRDECWETSVALEETIDFIKHTIATREYDEDICEIYPKSNETICKKIIQDKCNENKILAVIGPAGSGIAINVQNLLQLFNIPQIGYSATSTGLSDKKMFKTFLRVVPSDYLQVNAMMDVVLKMNWTYVFAIYSDGIYGQGGMEAFRKKSDYLNICFAMYEKISEYATNETYEVLVRKMNAITSAKVIVCFCEGETIRGLLAAIKTLGLKGRFVILGSDGWSDRTDVARDHYEEALGSLSIKAYSPVVKEFDDYFEKLNPSNNFRNVWFNEYWERRFECYINEENKDKFGVPCKKKCPKDFVDLGNKCIWLSNTTSNFAEAQLMCKNKHFDSDLLEFYQNDTPLQLYLQNQTKNETRSPIFVRLTHNHNPNSNCKYKNSGNEKPFNKLNDSNQCFSIVIDIKNRKRSSSKESYCFQQNKCNDKLRVICELKYENINSEYADSLKNYEQDPKMSYVMNALLSIVYGLERIHKIVCQGKAGLCEKMKKLNGSELLESIRKISFFGITGEGIFFDENGDPPGRYVILNVQKNSTGYVYTEIGNWNSYNLTLDLSKIKFPNNKTNWTSVCSEECEFGYVKQIKHGDKSCCWTCKKCEDYSYIRDESTCQECKSGFWPNENLTGCIELPLIYSKWSEPALLFAIFVSALGILINTFIAYVFVKFSNTCVVKSTTKELSFIILFGVYLCYLMTIPLVLKPSNFNCYISRFLPGISLSIIYGALLTKTNRIARILSRSKKKIFTKKLRFISLSSQIVITSIIIGIELCLIISGLIYNPVVKFINYSKRNEARLQCSMEEFSIIGPLGYNMFLVAVCTLYAVQTRNLPENFNEAKFIGFSMYTTCVIWVAFFPLFFGSEYKVISLCLSVSFSATVILIFLFIPKVYIILFEPEKNQRSAFATSKDIRCHFGTNVKSSSGLENEFSSSQRKKSSGMLFLAGLAGSKIPRTESKPKNISSYARFAYRPKLSRAISNQADRYSFESFTSMYQISDRSCQTSLEFLPFIQDSVLKQVNRKNDSNDKKNEVIKKESIRENRRNGFIRRSLTSFRGKNSKKNKLDEKQSHLNDRLEELDESKSQNSSNIVDILDLNNNETVKFCFNDTESSREPNTDDYSIQMNNEEKSLEDLRRTFSKNSNLVLNWDYVQSSGYL</sequence>
<evidence type="ECO:0000256" key="4">
    <source>
        <dbReference type="ARBA" id="ARBA00022692"/>
    </source>
</evidence>
<dbReference type="PANTHER" id="PTHR24060">
    <property type="entry name" value="METABOTROPIC GLUTAMATE RECEPTOR"/>
    <property type="match status" value="1"/>
</dbReference>
<keyword evidence="3" id="KW-1003">Cell membrane</keyword>
<keyword evidence="7 11" id="KW-0472">Membrane</keyword>
<comment type="similarity">
    <text evidence="2">Belongs to the G-protein coupled receptor 3 family.</text>
</comment>
<dbReference type="InterPro" id="IPR001828">
    <property type="entry name" value="ANF_lig-bd_rcpt"/>
</dbReference>
<feature type="chain" id="PRO_5032343707" description="G-protein coupled receptors family 3 profile domain-containing protein" evidence="12">
    <location>
        <begin position="22"/>
        <end position="1241"/>
    </location>
</feature>
<keyword evidence="9" id="KW-0325">Glycoprotein</keyword>
<dbReference type="SUPFAM" id="SSF53822">
    <property type="entry name" value="Periplasmic binding protein-like I"/>
    <property type="match status" value="2"/>
</dbReference>
<dbReference type="CDD" id="cd00037">
    <property type="entry name" value="CLECT"/>
    <property type="match status" value="1"/>
</dbReference>
<dbReference type="InterPro" id="IPR016187">
    <property type="entry name" value="CTDL_fold"/>
</dbReference>
<dbReference type="Pfam" id="PF07562">
    <property type="entry name" value="NCD3G"/>
    <property type="match status" value="1"/>
</dbReference>
<keyword evidence="12" id="KW-0732">Signal</keyword>
<dbReference type="Proteomes" id="UP000663879">
    <property type="component" value="Unassembled WGS sequence"/>
</dbReference>
<dbReference type="PRINTS" id="PR00248">
    <property type="entry name" value="GPCRMGR"/>
</dbReference>
<evidence type="ECO:0000256" key="12">
    <source>
        <dbReference type="SAM" id="SignalP"/>
    </source>
</evidence>
<dbReference type="PROSITE" id="PS00981">
    <property type="entry name" value="G_PROTEIN_RECEP_F3_3"/>
    <property type="match status" value="1"/>
</dbReference>
<dbReference type="PROSITE" id="PS00980">
    <property type="entry name" value="G_PROTEIN_RECEP_F3_2"/>
    <property type="match status" value="1"/>
</dbReference>
<gene>
    <name evidence="14" type="ORF">OXX778_LOCUS9661</name>
</gene>
<feature type="transmembrane region" description="Helical" evidence="11">
    <location>
        <begin position="771"/>
        <end position="791"/>
    </location>
</feature>
<feature type="transmembrane region" description="Helical" evidence="11">
    <location>
        <begin position="733"/>
        <end position="759"/>
    </location>
</feature>
<dbReference type="FunFam" id="3.40.50.2300:FF:000145">
    <property type="entry name" value="Glutamate receptor, metabotropic"/>
    <property type="match status" value="1"/>
</dbReference>
<proteinExistence type="inferred from homology"/>
<keyword evidence="6" id="KW-0297">G-protein coupled receptor</keyword>
<dbReference type="SUPFAM" id="SSF56436">
    <property type="entry name" value="C-type lectin-like"/>
    <property type="match status" value="1"/>
</dbReference>
<evidence type="ECO:0000256" key="11">
    <source>
        <dbReference type="SAM" id="Phobius"/>
    </source>
</evidence>
<dbReference type="InterPro" id="IPR017978">
    <property type="entry name" value="GPCR_3_C"/>
</dbReference>
<feature type="domain" description="G-protein coupled receptors family 3 profile" evidence="13">
    <location>
        <begin position="733"/>
        <end position="995"/>
    </location>
</feature>
<evidence type="ECO:0000259" key="13">
    <source>
        <dbReference type="PROSITE" id="PS50259"/>
    </source>
</evidence>
<dbReference type="AlphaFoldDB" id="A0A813XE07"/>
<dbReference type="InterPro" id="IPR000337">
    <property type="entry name" value="GPCR_3"/>
</dbReference>
<evidence type="ECO:0000313" key="15">
    <source>
        <dbReference type="Proteomes" id="UP000663879"/>
    </source>
</evidence>
<dbReference type="GO" id="GO:0004930">
    <property type="term" value="F:G protein-coupled receptor activity"/>
    <property type="evidence" value="ECO:0007669"/>
    <property type="project" value="UniProtKB-KW"/>
</dbReference>
<comment type="caution">
    <text evidence="14">The sequence shown here is derived from an EMBL/GenBank/DDBJ whole genome shotgun (WGS) entry which is preliminary data.</text>
</comment>
<evidence type="ECO:0000256" key="1">
    <source>
        <dbReference type="ARBA" id="ARBA00004651"/>
    </source>
</evidence>
<evidence type="ECO:0000256" key="7">
    <source>
        <dbReference type="ARBA" id="ARBA00023136"/>
    </source>
</evidence>
<dbReference type="Gene3D" id="2.10.50.30">
    <property type="entry name" value="GPCR, family 3, nine cysteines domain"/>
    <property type="match status" value="1"/>
</dbReference>
<evidence type="ECO:0000256" key="9">
    <source>
        <dbReference type="ARBA" id="ARBA00023180"/>
    </source>
</evidence>
<dbReference type="InterPro" id="IPR028082">
    <property type="entry name" value="Peripla_BP_I"/>
</dbReference>
<evidence type="ECO:0000256" key="5">
    <source>
        <dbReference type="ARBA" id="ARBA00022989"/>
    </source>
</evidence>
<dbReference type="Gene3D" id="3.40.50.2300">
    <property type="match status" value="2"/>
</dbReference>
<dbReference type="EMBL" id="CAJNOC010001446">
    <property type="protein sequence ID" value="CAF0865551.1"/>
    <property type="molecule type" value="Genomic_DNA"/>
</dbReference>
<dbReference type="FunFam" id="2.10.50.30:FF:000001">
    <property type="entry name" value="metabotropic glutamate receptor 1"/>
    <property type="match status" value="1"/>
</dbReference>
<organism evidence="14 15">
    <name type="scientific">Brachionus calyciflorus</name>
    <dbReference type="NCBI Taxonomy" id="104777"/>
    <lineage>
        <taxon>Eukaryota</taxon>
        <taxon>Metazoa</taxon>
        <taxon>Spiralia</taxon>
        <taxon>Gnathifera</taxon>
        <taxon>Rotifera</taxon>
        <taxon>Eurotatoria</taxon>
        <taxon>Monogononta</taxon>
        <taxon>Pseudotrocha</taxon>
        <taxon>Ploima</taxon>
        <taxon>Brachionidae</taxon>
        <taxon>Brachionus</taxon>
    </lineage>
</organism>
<evidence type="ECO:0000313" key="14">
    <source>
        <dbReference type="EMBL" id="CAF0865551.1"/>
    </source>
</evidence>
<dbReference type="InterPro" id="IPR038550">
    <property type="entry name" value="GPCR_3_9-Cys_sf"/>
</dbReference>
<dbReference type="InterPro" id="IPR016186">
    <property type="entry name" value="C-type_lectin-like/link_sf"/>
</dbReference>
<feature type="transmembrane region" description="Helical" evidence="11">
    <location>
        <begin position="894"/>
        <end position="913"/>
    </location>
</feature>
<dbReference type="OrthoDB" id="425344at2759"/>
<keyword evidence="15" id="KW-1185">Reference proteome</keyword>
<keyword evidence="5 11" id="KW-1133">Transmembrane helix</keyword>
<evidence type="ECO:0000256" key="10">
    <source>
        <dbReference type="ARBA" id="ARBA00023224"/>
    </source>
</evidence>
<feature type="transmembrane region" description="Helical" evidence="11">
    <location>
        <begin position="841"/>
        <end position="868"/>
    </location>
</feature>
<feature type="signal peptide" evidence="12">
    <location>
        <begin position="1"/>
        <end position="21"/>
    </location>
</feature>
<keyword evidence="8" id="KW-0675">Receptor</keyword>
<reference evidence="14" key="1">
    <citation type="submission" date="2021-02" db="EMBL/GenBank/DDBJ databases">
        <authorList>
            <person name="Nowell W R."/>
        </authorList>
    </citation>
    <scope>NUCLEOTIDE SEQUENCE</scope>
    <source>
        <strain evidence="14">Ploen Becks lab</strain>
    </source>
</reference>
<evidence type="ECO:0000256" key="3">
    <source>
        <dbReference type="ARBA" id="ARBA00022475"/>
    </source>
</evidence>
<dbReference type="CDD" id="cd15285">
    <property type="entry name" value="7tmC_mGluR_group1"/>
    <property type="match status" value="1"/>
</dbReference>